<keyword evidence="3" id="KW-1185">Reference proteome</keyword>
<dbReference type="RefSeq" id="WP_142934134.1">
    <property type="nucleotide sequence ID" value="NZ_ML660170.1"/>
</dbReference>
<comment type="caution">
    <text evidence="2">The sequence shown here is derived from an EMBL/GenBank/DDBJ whole genome shotgun (WGS) entry which is preliminary data.</text>
</comment>
<sequence length="120" mass="13809">MAQEIIEELDDLRRQERRQKRHSIVIRYSSQDGSARQETHECNTEDISAGGLKLVIQRPLPLGCVLPVIVQASKPDSRFEFLGEVKWCLEVDEVPTYFIGIKLLQIIENSYENWVSLASH</sequence>
<dbReference type="SUPFAM" id="SSF141371">
    <property type="entry name" value="PilZ domain-like"/>
    <property type="match status" value="1"/>
</dbReference>
<dbReference type="GO" id="GO:0035438">
    <property type="term" value="F:cyclic-di-GMP binding"/>
    <property type="evidence" value="ECO:0007669"/>
    <property type="project" value="InterPro"/>
</dbReference>
<evidence type="ECO:0000313" key="3">
    <source>
        <dbReference type="Proteomes" id="UP000315439"/>
    </source>
</evidence>
<dbReference type="Gene3D" id="2.40.10.220">
    <property type="entry name" value="predicted glycosyltransferase like domains"/>
    <property type="match status" value="1"/>
</dbReference>
<evidence type="ECO:0000313" key="2">
    <source>
        <dbReference type="EMBL" id="TQV84480.1"/>
    </source>
</evidence>
<organism evidence="2 3">
    <name type="scientific">Aliikangiella coralliicola</name>
    <dbReference type="NCBI Taxonomy" id="2592383"/>
    <lineage>
        <taxon>Bacteria</taxon>
        <taxon>Pseudomonadati</taxon>
        <taxon>Pseudomonadota</taxon>
        <taxon>Gammaproteobacteria</taxon>
        <taxon>Oceanospirillales</taxon>
        <taxon>Pleioneaceae</taxon>
        <taxon>Aliikangiella</taxon>
    </lineage>
</organism>
<name>A0A545U4T1_9GAMM</name>
<dbReference type="Proteomes" id="UP000315439">
    <property type="component" value="Unassembled WGS sequence"/>
</dbReference>
<protein>
    <submittedName>
        <fullName evidence="2">PilZ domain-containing protein</fullName>
    </submittedName>
</protein>
<dbReference type="EMBL" id="VIKS01000014">
    <property type="protein sequence ID" value="TQV84480.1"/>
    <property type="molecule type" value="Genomic_DNA"/>
</dbReference>
<gene>
    <name evidence="2" type="ORF">FLL46_22970</name>
</gene>
<proteinExistence type="predicted"/>
<accession>A0A545U4T1</accession>
<dbReference type="OrthoDB" id="6197021at2"/>
<reference evidence="2 3" key="1">
    <citation type="submission" date="2019-07" db="EMBL/GenBank/DDBJ databases">
        <title>Draft genome for Aliikangiella sp. M105.</title>
        <authorList>
            <person name="Wang G."/>
        </authorList>
    </citation>
    <scope>NUCLEOTIDE SEQUENCE [LARGE SCALE GENOMIC DNA]</scope>
    <source>
        <strain evidence="2 3">M105</strain>
    </source>
</reference>
<dbReference type="AlphaFoldDB" id="A0A545U4T1"/>
<evidence type="ECO:0000259" key="1">
    <source>
        <dbReference type="Pfam" id="PF07238"/>
    </source>
</evidence>
<feature type="domain" description="PilZ" evidence="1">
    <location>
        <begin position="13"/>
        <end position="109"/>
    </location>
</feature>
<dbReference type="Pfam" id="PF07238">
    <property type="entry name" value="PilZ"/>
    <property type="match status" value="1"/>
</dbReference>
<dbReference type="InterPro" id="IPR009875">
    <property type="entry name" value="PilZ_domain"/>
</dbReference>